<gene>
    <name evidence="4" type="ORF">ACFFFR_06830</name>
</gene>
<keyword evidence="2 4" id="KW-0378">Hydrolase</keyword>
<evidence type="ECO:0000256" key="2">
    <source>
        <dbReference type="ARBA" id="ARBA00022801"/>
    </source>
</evidence>
<dbReference type="InterPro" id="IPR003140">
    <property type="entry name" value="PLipase/COase/thioEstase"/>
</dbReference>
<dbReference type="GO" id="GO:0016787">
    <property type="term" value="F:hydrolase activity"/>
    <property type="evidence" value="ECO:0007669"/>
    <property type="project" value="UniProtKB-KW"/>
</dbReference>
<dbReference type="RefSeq" id="WP_377459002.1">
    <property type="nucleotide sequence ID" value="NZ_JBHLUB010000028.1"/>
</dbReference>
<feature type="domain" description="Phospholipase/carboxylesterase/thioesterase" evidence="3">
    <location>
        <begin position="19"/>
        <end position="218"/>
    </location>
</feature>
<dbReference type="InterPro" id="IPR050565">
    <property type="entry name" value="LYPA1-2/EST-like"/>
</dbReference>
<accession>A0ABV6PCK6</accession>
<dbReference type="InterPro" id="IPR029058">
    <property type="entry name" value="AB_hydrolase_fold"/>
</dbReference>
<comment type="similarity">
    <text evidence="1">Belongs to the AB hydrolase superfamily. AB hydrolase 2 family.</text>
</comment>
<dbReference type="Pfam" id="PF02230">
    <property type="entry name" value="Abhydrolase_2"/>
    <property type="match status" value="1"/>
</dbReference>
<proteinExistence type="inferred from homology"/>
<dbReference type="EMBL" id="JBHLUB010000028">
    <property type="protein sequence ID" value="MFC0582097.1"/>
    <property type="molecule type" value="Genomic_DNA"/>
</dbReference>
<dbReference type="SUPFAM" id="SSF53474">
    <property type="entry name" value="alpha/beta-Hydrolases"/>
    <property type="match status" value="1"/>
</dbReference>
<evidence type="ECO:0000313" key="4">
    <source>
        <dbReference type="EMBL" id="MFC0582097.1"/>
    </source>
</evidence>
<dbReference type="Proteomes" id="UP001589862">
    <property type="component" value="Unassembled WGS sequence"/>
</dbReference>
<dbReference type="Gene3D" id="3.40.50.1820">
    <property type="entry name" value="alpha/beta hydrolase"/>
    <property type="match status" value="1"/>
</dbReference>
<name>A0ABV6PCK6_9MICC</name>
<evidence type="ECO:0000313" key="5">
    <source>
        <dbReference type="Proteomes" id="UP001589862"/>
    </source>
</evidence>
<evidence type="ECO:0000256" key="1">
    <source>
        <dbReference type="ARBA" id="ARBA00006499"/>
    </source>
</evidence>
<dbReference type="PANTHER" id="PTHR10655:SF17">
    <property type="entry name" value="LYSOPHOSPHOLIPASE-LIKE PROTEIN 1"/>
    <property type="match status" value="1"/>
</dbReference>
<keyword evidence="5" id="KW-1185">Reference proteome</keyword>
<protein>
    <submittedName>
        <fullName evidence="4">Alpha/beta hydrolase</fullName>
    </submittedName>
</protein>
<evidence type="ECO:0000259" key="3">
    <source>
        <dbReference type="Pfam" id="PF02230"/>
    </source>
</evidence>
<sequence length="224" mass="24820">MNVRDYFENPVVEYSRQDQERPGTDLLVLLHGYGADELDLMGLAPHLPQHYTIASVRAPLAIQPGYTWYPLDQNFETNPADVLAAITGLDSWLAAQAEQYAAITLLGFSMGMSMATSMVRMAPERYKALVGLSGFAINPESSPQIAELFDDEALAARSPKLPMFWGRDQADPVIRQHLVDYTHGWVQDHVDLTKVVYANMGHAICAQELGHIGEFLNFVAARTA</sequence>
<organism evidence="4 5">
    <name type="scientific">Micrococcoides hystricis</name>
    <dbReference type="NCBI Taxonomy" id="1572761"/>
    <lineage>
        <taxon>Bacteria</taxon>
        <taxon>Bacillati</taxon>
        <taxon>Actinomycetota</taxon>
        <taxon>Actinomycetes</taxon>
        <taxon>Micrococcales</taxon>
        <taxon>Micrococcaceae</taxon>
        <taxon>Micrococcoides</taxon>
    </lineage>
</organism>
<reference evidence="4 5" key="1">
    <citation type="submission" date="2024-09" db="EMBL/GenBank/DDBJ databases">
        <authorList>
            <person name="Sun Q."/>
            <person name="Mori K."/>
        </authorList>
    </citation>
    <scope>NUCLEOTIDE SEQUENCE [LARGE SCALE GENOMIC DNA]</scope>
    <source>
        <strain evidence="4 5">NCAIM B.02604</strain>
    </source>
</reference>
<comment type="caution">
    <text evidence="4">The sequence shown here is derived from an EMBL/GenBank/DDBJ whole genome shotgun (WGS) entry which is preliminary data.</text>
</comment>
<dbReference type="PANTHER" id="PTHR10655">
    <property type="entry name" value="LYSOPHOSPHOLIPASE-RELATED"/>
    <property type="match status" value="1"/>
</dbReference>